<accession>A0A9D1X9L3</accession>
<dbReference type="Gene3D" id="2.60.120.10">
    <property type="entry name" value="Jelly Rolls"/>
    <property type="match status" value="1"/>
</dbReference>
<dbReference type="EMBL" id="DXEL01000064">
    <property type="protein sequence ID" value="HIX75214.1"/>
    <property type="molecule type" value="Genomic_DNA"/>
</dbReference>
<reference evidence="1" key="2">
    <citation type="submission" date="2021-04" db="EMBL/GenBank/DDBJ databases">
        <authorList>
            <person name="Gilroy R."/>
        </authorList>
    </citation>
    <scope>NUCLEOTIDE SEQUENCE</scope>
    <source>
        <strain evidence="1">ChiGjej6B6-14162</strain>
    </source>
</reference>
<evidence type="ECO:0008006" key="3">
    <source>
        <dbReference type="Google" id="ProtNLM"/>
    </source>
</evidence>
<comment type="caution">
    <text evidence="1">The sequence shown here is derived from an EMBL/GenBank/DDBJ whole genome shotgun (WGS) entry which is preliminary data.</text>
</comment>
<dbReference type="AlphaFoldDB" id="A0A9D1X9L3"/>
<feature type="non-terminal residue" evidence="1">
    <location>
        <position position="179"/>
    </location>
</feature>
<dbReference type="InterPro" id="IPR014710">
    <property type="entry name" value="RmlC-like_jellyroll"/>
</dbReference>
<protein>
    <recommendedName>
        <fullName evidence="3">AraC family transcriptional regulator</fullName>
    </recommendedName>
</protein>
<dbReference type="SUPFAM" id="SSF51182">
    <property type="entry name" value="RmlC-like cupins"/>
    <property type="match status" value="1"/>
</dbReference>
<gene>
    <name evidence="1" type="ORF">H9977_09325</name>
</gene>
<sequence>MDDGLWMEEFAYHYVSFLPEREVCSHVQEAFTVLYVYKGRGIKQLGTYTSSFFAGEVVLISPHVPHSYEFNPSDTDKEGKIRLVAAFLKPSFLENVAEIFPELRDRVDRLLSLQGAVVFNADMSRRIIALLNSMRDGDLRKIGSILDLLSLVSNLSQGSFWAYERKSEERRFMDRVKAF</sequence>
<dbReference type="Proteomes" id="UP000886740">
    <property type="component" value="Unassembled WGS sequence"/>
</dbReference>
<organism evidence="1 2">
    <name type="scientific">Candidatus Parabacteroides intestinipullorum</name>
    <dbReference type="NCBI Taxonomy" id="2838723"/>
    <lineage>
        <taxon>Bacteria</taxon>
        <taxon>Pseudomonadati</taxon>
        <taxon>Bacteroidota</taxon>
        <taxon>Bacteroidia</taxon>
        <taxon>Bacteroidales</taxon>
        <taxon>Tannerellaceae</taxon>
        <taxon>Parabacteroides</taxon>
    </lineage>
</organism>
<dbReference type="InterPro" id="IPR011051">
    <property type="entry name" value="RmlC_Cupin_sf"/>
</dbReference>
<proteinExistence type="predicted"/>
<name>A0A9D1X9L3_9BACT</name>
<reference evidence="1" key="1">
    <citation type="journal article" date="2021" name="PeerJ">
        <title>Extensive microbial diversity within the chicken gut microbiome revealed by metagenomics and culture.</title>
        <authorList>
            <person name="Gilroy R."/>
            <person name="Ravi A."/>
            <person name="Getino M."/>
            <person name="Pursley I."/>
            <person name="Horton D.L."/>
            <person name="Alikhan N.F."/>
            <person name="Baker D."/>
            <person name="Gharbi K."/>
            <person name="Hall N."/>
            <person name="Watson M."/>
            <person name="Adriaenssens E.M."/>
            <person name="Foster-Nyarko E."/>
            <person name="Jarju S."/>
            <person name="Secka A."/>
            <person name="Antonio M."/>
            <person name="Oren A."/>
            <person name="Chaudhuri R.R."/>
            <person name="La Ragione R."/>
            <person name="Hildebrand F."/>
            <person name="Pallen M.J."/>
        </authorList>
    </citation>
    <scope>NUCLEOTIDE SEQUENCE</scope>
    <source>
        <strain evidence="1">ChiGjej6B6-14162</strain>
    </source>
</reference>
<evidence type="ECO:0000313" key="2">
    <source>
        <dbReference type="Proteomes" id="UP000886740"/>
    </source>
</evidence>
<evidence type="ECO:0000313" key="1">
    <source>
        <dbReference type="EMBL" id="HIX75214.1"/>
    </source>
</evidence>